<dbReference type="AlphaFoldDB" id="D5HCI4"/>
<dbReference type="KEGG" id="srm:SRM_02818"/>
<gene>
    <name evidence="2" type="ordered locus">SRM_02818</name>
</gene>
<dbReference type="EMBL" id="FP565814">
    <property type="protein sequence ID" value="CBH25739.1"/>
    <property type="molecule type" value="Genomic_DNA"/>
</dbReference>
<evidence type="ECO:0000256" key="1">
    <source>
        <dbReference type="SAM" id="SignalP"/>
    </source>
</evidence>
<feature type="chain" id="PRO_5003072682" evidence="1">
    <location>
        <begin position="44"/>
        <end position="224"/>
    </location>
</feature>
<accession>D5HCI4</accession>
<sequence>MECVSSRCSILFTQAPCTMRMRSLGFLSLLVAFVAMGTAPAPAGPSSTADINPADGPPPTTASQSAGLVQQMFFLNKMRPDVERVGLIWKKGAANQEKMIERANRAVAAIQGKLYVGYVEDKSGVAEQFRVLTRKHDVQAIWVIENDGIVNASAPRKYLIKNTIKKGIPLVAPSRDWVDAGAPVAIAKSGGAIQILLNEQAAKATALKVPEKYQSNTELIASAN</sequence>
<dbReference type="Pfam" id="PF04392">
    <property type="entry name" value="ABC_sub_bind"/>
    <property type="match status" value="1"/>
</dbReference>
<feature type="signal peptide" evidence="1">
    <location>
        <begin position="1"/>
        <end position="43"/>
    </location>
</feature>
<name>D5HCI4_SALRM</name>
<reference evidence="2 3" key="1">
    <citation type="journal article" date="2010" name="ISME J.">
        <title>Fine-scale evolution: genomic, phenotypic and ecological differentiation in two coexisting Salinibacter ruber strains.</title>
        <authorList>
            <person name="Pena A."/>
            <person name="Teeling H."/>
            <person name="Huerta-Cepas J."/>
            <person name="Santos F."/>
            <person name="Yarza P."/>
            <person name="Brito-Echeverria J."/>
            <person name="Lucio M."/>
            <person name="Schmitt-Kopplin P."/>
            <person name="Meseguer I."/>
            <person name="Schenowitz C."/>
            <person name="Dossat C."/>
            <person name="Barbe V."/>
            <person name="Dopazo J."/>
            <person name="Rossello-Mora R."/>
            <person name="Schuler M."/>
            <person name="Glockner F.O."/>
            <person name="Amann R."/>
            <person name="Gabaldon T."/>
            <person name="Anton J."/>
        </authorList>
    </citation>
    <scope>NUCLEOTIDE SEQUENCE [LARGE SCALE GENOMIC DNA]</scope>
    <source>
        <strain evidence="2 3">M8</strain>
    </source>
</reference>
<protein>
    <submittedName>
        <fullName evidence="2">Uncharacterized protein</fullName>
    </submittedName>
</protein>
<dbReference type="Gene3D" id="3.40.50.2300">
    <property type="match status" value="1"/>
</dbReference>
<reference evidence="3" key="2">
    <citation type="submission" date="2010-04" db="EMBL/GenBank/DDBJ databases">
        <title>Genome sequence of Salinibacter ruber M8.</title>
        <authorList>
            <consortium name="Genoscope"/>
        </authorList>
    </citation>
    <scope>NUCLEOTIDE SEQUENCE [LARGE SCALE GENOMIC DNA]</scope>
    <source>
        <strain evidence="3">M8</strain>
    </source>
</reference>
<proteinExistence type="predicted"/>
<organism evidence="2 3">
    <name type="scientific">Salinibacter ruber (strain M8)</name>
    <dbReference type="NCBI Taxonomy" id="761659"/>
    <lineage>
        <taxon>Bacteria</taxon>
        <taxon>Pseudomonadati</taxon>
        <taxon>Rhodothermota</taxon>
        <taxon>Rhodothermia</taxon>
        <taxon>Rhodothermales</taxon>
        <taxon>Salinibacteraceae</taxon>
        <taxon>Salinibacter</taxon>
    </lineage>
</organism>
<evidence type="ECO:0000313" key="3">
    <source>
        <dbReference type="Proteomes" id="UP000000933"/>
    </source>
</evidence>
<keyword evidence="1" id="KW-0732">Signal</keyword>
<dbReference type="HOGENOM" id="CLU_1234298_0_0_10"/>
<evidence type="ECO:0000313" key="2">
    <source>
        <dbReference type="EMBL" id="CBH25739.1"/>
    </source>
</evidence>
<dbReference type="InterPro" id="IPR007487">
    <property type="entry name" value="ABC_transpt-TYRBP-like"/>
</dbReference>
<dbReference type="Proteomes" id="UP000000933">
    <property type="component" value="Chromosome"/>
</dbReference>